<evidence type="ECO:0000313" key="4">
    <source>
        <dbReference type="Proteomes" id="UP000237481"/>
    </source>
</evidence>
<accession>A0A2S4LB14</accession>
<feature type="region of interest" description="Disordered" evidence="1">
    <location>
        <begin position="330"/>
        <end position="372"/>
    </location>
</feature>
<evidence type="ECO:0000256" key="1">
    <source>
        <dbReference type="SAM" id="MobiDB-lite"/>
    </source>
</evidence>
<dbReference type="Gene3D" id="3.10.260.10">
    <property type="entry name" value="Transcription regulator HTH, APSES-type DNA-binding domain"/>
    <property type="match status" value="1"/>
</dbReference>
<dbReference type="InterPro" id="IPR036887">
    <property type="entry name" value="HTH_APSES_sf"/>
</dbReference>
<dbReference type="EMBL" id="PKSG01000023">
    <property type="protein sequence ID" value="POR39629.1"/>
    <property type="molecule type" value="Genomic_DNA"/>
</dbReference>
<comment type="caution">
    <text evidence="3">The sequence shown here is derived from an EMBL/GenBank/DDBJ whole genome shotgun (WGS) entry which is preliminary data.</text>
</comment>
<protein>
    <submittedName>
        <fullName evidence="3">Transcriptional repressor XBP1</fullName>
    </submittedName>
</protein>
<dbReference type="GO" id="GO:0000981">
    <property type="term" value="F:DNA-binding transcription factor activity, RNA polymerase II-specific"/>
    <property type="evidence" value="ECO:0007669"/>
    <property type="project" value="UniProtKB-ARBA"/>
</dbReference>
<dbReference type="PANTHER" id="PTHR43828:SF5">
    <property type="entry name" value="TRANSCRIPTIONAL REPRESSOR XBP1"/>
    <property type="match status" value="1"/>
</dbReference>
<dbReference type="SUPFAM" id="SSF54616">
    <property type="entry name" value="DNA-binding domain of Mlu1-box binding protein MBP1"/>
    <property type="match status" value="1"/>
</dbReference>
<dbReference type="STRING" id="94208.A0A2S4LB14"/>
<dbReference type="InterPro" id="IPR003163">
    <property type="entry name" value="Tscrpt_reg_HTH_APSES-type"/>
</dbReference>
<name>A0A2S4LB14_9HYPO</name>
<organism evidence="3 4">
    <name type="scientific">Tolypocladium paradoxum</name>
    <dbReference type="NCBI Taxonomy" id="94208"/>
    <lineage>
        <taxon>Eukaryota</taxon>
        <taxon>Fungi</taxon>
        <taxon>Dikarya</taxon>
        <taxon>Ascomycota</taxon>
        <taxon>Pezizomycotina</taxon>
        <taxon>Sordariomycetes</taxon>
        <taxon>Hypocreomycetidae</taxon>
        <taxon>Hypocreales</taxon>
        <taxon>Ophiocordycipitaceae</taxon>
        <taxon>Tolypocladium</taxon>
    </lineage>
</organism>
<dbReference type="GO" id="GO:0033309">
    <property type="term" value="C:SBF transcription complex"/>
    <property type="evidence" value="ECO:0007669"/>
    <property type="project" value="TreeGrafter"/>
</dbReference>
<feature type="compositionally biased region" description="Basic residues" evidence="1">
    <location>
        <begin position="465"/>
        <end position="474"/>
    </location>
</feature>
<dbReference type="AlphaFoldDB" id="A0A2S4LB14"/>
<dbReference type="OrthoDB" id="5562739at2759"/>
<dbReference type="InterPro" id="IPR051642">
    <property type="entry name" value="SWI6-like"/>
</dbReference>
<feature type="compositionally biased region" description="Low complexity" evidence="1">
    <location>
        <begin position="448"/>
        <end position="461"/>
    </location>
</feature>
<evidence type="ECO:0000313" key="3">
    <source>
        <dbReference type="EMBL" id="POR39629.1"/>
    </source>
</evidence>
<gene>
    <name evidence="3" type="ORF">TPAR_00182</name>
</gene>
<dbReference type="PROSITE" id="PS51299">
    <property type="entry name" value="HTH_APSES"/>
    <property type="match status" value="1"/>
</dbReference>
<dbReference type="PANTHER" id="PTHR43828">
    <property type="entry name" value="ASPARAGINASE"/>
    <property type="match status" value="1"/>
</dbReference>
<reference evidence="3 4" key="1">
    <citation type="submission" date="2018-01" db="EMBL/GenBank/DDBJ databases">
        <title>Harnessing the power of phylogenomics to disentangle the directionality and signatures of interkingdom host jumping in the parasitic fungal genus Tolypocladium.</title>
        <authorList>
            <person name="Quandt C.A."/>
            <person name="Patterson W."/>
            <person name="Spatafora J.W."/>
        </authorList>
    </citation>
    <scope>NUCLEOTIDE SEQUENCE [LARGE SCALE GENOMIC DNA]</scope>
    <source>
        <strain evidence="3 4">NRBC 100945</strain>
    </source>
</reference>
<sequence>MLPLQSLLNPAPSNGRAPCLRQPASVVVSNSTPDATTASRGAMDAHLALRRRASRSATPLPKSKTQGPVRFPPFEVVDEATIQHITRYQISSFGQIQQCCEHIPYNSTKKDFYEKTGRESIEAFQYEFRIPGQQTTYKVMWDYNIGLVRMTPFFKCFGYGKTKPSQMLDKNPGLREISPSITGGSVSAQGTLGYWMPYRCARAVCATFCYEIAGALIPLFGPDFPSECTPPRFSDFAEMVISQQLVEEATLEAETSRDAYRTRKVTALNGPSGYPRFGSYRPVRNEDLHPYFRPPPLPMPAWTAADSSTGAYQPALRRESAPRNVFDMERAHPHGNGANTLPPINLPSREDRPPQLSPHAYGGNPQTRALTTPGAATDSWVFKRRRVDHEYSEDAYASARPKAARTGARAILHEEMGEKWRTPPARGADYAAAEVLVRLQKEDQELPTAATGSAADGSSLAEARRRIRHRANSY</sequence>
<proteinExistence type="predicted"/>
<feature type="domain" description="HTH APSES-type" evidence="2">
    <location>
        <begin position="110"/>
        <end position="231"/>
    </location>
</feature>
<dbReference type="Proteomes" id="UP000237481">
    <property type="component" value="Unassembled WGS sequence"/>
</dbReference>
<feature type="region of interest" description="Disordered" evidence="1">
    <location>
        <begin position="444"/>
        <end position="474"/>
    </location>
</feature>
<keyword evidence="4" id="KW-1185">Reference proteome</keyword>
<evidence type="ECO:0000259" key="2">
    <source>
        <dbReference type="PROSITE" id="PS51299"/>
    </source>
</evidence>
<dbReference type="GO" id="GO:0030907">
    <property type="term" value="C:MBF transcription complex"/>
    <property type="evidence" value="ECO:0007669"/>
    <property type="project" value="TreeGrafter"/>
</dbReference>
<dbReference type="GO" id="GO:0003677">
    <property type="term" value="F:DNA binding"/>
    <property type="evidence" value="ECO:0007669"/>
    <property type="project" value="InterPro"/>
</dbReference>